<accession>A0A2Z6C5M8</accession>
<proteinExistence type="predicted"/>
<name>A0A2Z6C5M8_NPVAP</name>
<reference evidence="1" key="2">
    <citation type="submission" date="2018-08" db="EMBL/GenBank/DDBJ databases">
        <title>Genetic characterization of an alphabaculovirus causing tiger band disease in the oak tasar silkworm, Antheraea proylei.</title>
        <authorList>
            <person name="Tourangbam S."/>
            <person name="Malcolm F.J."/>
            <person name="Luikham R."/>
            <person name="Kshetrimayum M."/>
            <person name="Yumnam R."/>
            <person name="Rajkumari L."/>
        </authorList>
    </citation>
    <scope>NUCLEOTIDE SEQUENCE</scope>
    <source>
        <strain evidence="1">TkhulenIBD</strain>
    </source>
</reference>
<protein>
    <submittedName>
        <fullName evidence="2">Uncharacterized protein</fullName>
    </submittedName>
</protein>
<evidence type="ECO:0000313" key="1">
    <source>
        <dbReference type="EMBL" id="AYW35492.1"/>
    </source>
</evidence>
<sequence length="128" mass="14657">MAVPSAQRILERFFRWSSETGARLDDAADLECLYDLERFVGEHLNKQIEAVAAKRRGAARAELAAVKRVEMEADRLAASAACVPICEDDGRWLTLSQQQRDDIANEKEIVDRIYKLQLRQDRLLKIKK</sequence>
<reference evidence="2" key="1">
    <citation type="submission" date="2018-03" db="EMBL/GenBank/DDBJ databases">
        <title>Whole genome comparison of nucleopolyhedroviruses isolated from saturniine wild silkworms in Asian countries.</title>
        <authorList>
            <person name="Sasaki K."/>
            <person name="Kajiura Z."/>
            <person name="Ponnuvel K.M."/>
            <person name="Kobayashi J."/>
        </authorList>
    </citation>
    <scope>NUCLEOTIDE SEQUENCE</scope>
    <source>
        <strain evidence="2">Manipur</strain>
    </source>
</reference>
<evidence type="ECO:0000313" key="2">
    <source>
        <dbReference type="EMBL" id="BBD50911.1"/>
    </source>
</evidence>
<organism evidence="2">
    <name type="scientific">Antheraea proylei nucleopolyhedrovirus</name>
    <dbReference type="NCBI Taxonomy" id="2126611"/>
    <lineage>
        <taxon>Viruses</taxon>
        <taxon>Viruses incertae sedis</taxon>
        <taxon>Naldaviricetes</taxon>
        <taxon>Lefavirales</taxon>
        <taxon>Baculoviridae</taxon>
        <taxon>Alphabaculovirus</taxon>
        <taxon>Alphabaculovirus anpernyi</taxon>
    </lineage>
</organism>
<gene>
    <name evidence="2" type="primary">orf153</name>
    <name evidence="1" type="synonym">ORF147</name>
</gene>
<dbReference type="EMBL" id="MH797002">
    <property type="protein sequence ID" value="AYW35492.1"/>
    <property type="molecule type" value="Genomic_DNA"/>
</dbReference>
<dbReference type="EMBL" id="LC375539">
    <property type="protein sequence ID" value="BBD50911.1"/>
    <property type="molecule type" value="Genomic_DNA"/>
</dbReference>